<dbReference type="Proteomes" id="UP000184440">
    <property type="component" value="Unassembled WGS sequence"/>
</dbReference>
<dbReference type="STRING" id="134849.SAMN05443668_102718"/>
<dbReference type="RefSeq" id="WP_073254828.1">
    <property type="nucleotide sequence ID" value="NZ_FRCS01000002.1"/>
</dbReference>
<evidence type="ECO:0000313" key="2">
    <source>
        <dbReference type="Proteomes" id="UP000184440"/>
    </source>
</evidence>
<evidence type="ECO:0000313" key="1">
    <source>
        <dbReference type="EMBL" id="SHN04913.1"/>
    </source>
</evidence>
<reference evidence="1 2" key="1">
    <citation type="submission" date="2016-11" db="EMBL/GenBank/DDBJ databases">
        <authorList>
            <person name="Jaros S."/>
            <person name="Januszkiewicz K."/>
            <person name="Wedrychowicz H."/>
        </authorList>
    </citation>
    <scope>NUCLEOTIDE SEQUENCE [LARGE SCALE GENOMIC DNA]</scope>
    <source>
        <strain evidence="1 2">DSM 46144</strain>
    </source>
</reference>
<dbReference type="EMBL" id="FRCS01000002">
    <property type="protein sequence ID" value="SHN04913.1"/>
    <property type="molecule type" value="Genomic_DNA"/>
</dbReference>
<organism evidence="1 2">
    <name type="scientific">Cryptosporangium aurantiacum</name>
    <dbReference type="NCBI Taxonomy" id="134849"/>
    <lineage>
        <taxon>Bacteria</taxon>
        <taxon>Bacillati</taxon>
        <taxon>Actinomycetota</taxon>
        <taxon>Actinomycetes</taxon>
        <taxon>Cryptosporangiales</taxon>
        <taxon>Cryptosporangiaceae</taxon>
        <taxon>Cryptosporangium</taxon>
    </lineage>
</organism>
<proteinExistence type="predicted"/>
<gene>
    <name evidence="1" type="ORF">SAMN05443668_102718</name>
</gene>
<sequence>MATDLPVAPVFALHCPACQWTRTDPAVEQAALDIAGTHDDIHHHGTPTTVLVLLLTDPAVLDAAANGHGQAAALLGWTIAAAATAPFTPSAARPGRRAA</sequence>
<accession>A0A1M7NNH5</accession>
<keyword evidence="2" id="KW-1185">Reference proteome</keyword>
<dbReference type="AlphaFoldDB" id="A0A1M7NNH5"/>
<name>A0A1M7NNH5_9ACTN</name>
<protein>
    <submittedName>
        <fullName evidence="1">Uncharacterized protein</fullName>
    </submittedName>
</protein>